<organism evidence="1 2">
    <name type="scientific">Chryseobacterium joostei</name>
    <dbReference type="NCBI Taxonomy" id="112234"/>
    <lineage>
        <taxon>Bacteria</taxon>
        <taxon>Pseudomonadati</taxon>
        <taxon>Bacteroidota</taxon>
        <taxon>Flavobacteriia</taxon>
        <taxon>Flavobacteriales</taxon>
        <taxon>Weeksellaceae</taxon>
        <taxon>Chryseobacterium group</taxon>
        <taxon>Chryseobacterium</taxon>
    </lineage>
</organism>
<dbReference type="AlphaFoldDB" id="A0A1N7KMM1"/>
<proteinExistence type="predicted"/>
<evidence type="ECO:0000313" key="2">
    <source>
        <dbReference type="Proteomes" id="UP000186106"/>
    </source>
</evidence>
<reference evidence="1 2" key="1">
    <citation type="submission" date="2017-01" db="EMBL/GenBank/DDBJ databases">
        <authorList>
            <person name="Mah S.A."/>
            <person name="Swanson W.J."/>
            <person name="Moy G.W."/>
            <person name="Vacquier V.D."/>
        </authorList>
    </citation>
    <scope>NUCLEOTIDE SEQUENCE [LARGE SCALE GENOMIC DNA]</scope>
    <source>
        <strain evidence="1 2">DSM 16927</strain>
    </source>
</reference>
<gene>
    <name evidence="1" type="ORF">SAMN05421768_1162</name>
</gene>
<dbReference type="RefSeq" id="WP_076357703.1">
    <property type="nucleotide sequence ID" value="NZ_FTNZ01000016.1"/>
</dbReference>
<name>A0A1N7KMM1_9FLAO</name>
<protein>
    <submittedName>
        <fullName evidence="1">Uncharacterized protein</fullName>
    </submittedName>
</protein>
<evidence type="ECO:0000313" key="1">
    <source>
        <dbReference type="EMBL" id="SIS62862.1"/>
    </source>
</evidence>
<accession>A0A1N7KMM1</accession>
<sequence>MACNKNHRYNPRFNALPFSEEFFNEPERWKCAGCAYDQGFSDARAGRPNNPRLDVLDQSQAGTVRHRNPIEAYNLGYSDGLIP</sequence>
<dbReference type="EMBL" id="FTNZ01000016">
    <property type="protein sequence ID" value="SIS62862.1"/>
    <property type="molecule type" value="Genomic_DNA"/>
</dbReference>
<dbReference type="Proteomes" id="UP000186106">
    <property type="component" value="Unassembled WGS sequence"/>
</dbReference>